<dbReference type="AlphaFoldDB" id="A0A7Y9X9B3"/>
<protein>
    <recommendedName>
        <fullName evidence="4">HTH cro/C1-type domain-containing protein</fullName>
    </recommendedName>
</protein>
<dbReference type="Proteomes" id="UP000584931">
    <property type="component" value="Unassembled WGS sequence"/>
</dbReference>
<reference evidence="2 3" key="1">
    <citation type="submission" date="2020-07" db="EMBL/GenBank/DDBJ databases">
        <title>Sequencing the genomes of 1000 actinobacteria strains.</title>
        <authorList>
            <person name="Klenk H.-P."/>
        </authorList>
    </citation>
    <scope>NUCLEOTIDE SEQUENCE [LARGE SCALE GENOMIC DNA]</scope>
    <source>
        <strain evidence="2 3">DSM 45278</strain>
    </source>
</reference>
<gene>
    <name evidence="2" type="ORF">HNR06_000948</name>
</gene>
<evidence type="ECO:0000256" key="1">
    <source>
        <dbReference type="SAM" id="MobiDB-lite"/>
    </source>
</evidence>
<feature type="region of interest" description="Disordered" evidence="1">
    <location>
        <begin position="58"/>
        <end position="81"/>
    </location>
</feature>
<accession>A0A7Y9X9B3</accession>
<dbReference type="EMBL" id="JACCHL010000001">
    <property type="protein sequence ID" value="NYH51359.1"/>
    <property type="molecule type" value="Genomic_DNA"/>
</dbReference>
<proteinExistence type="predicted"/>
<comment type="caution">
    <text evidence="2">The sequence shown here is derived from an EMBL/GenBank/DDBJ whole genome shotgun (WGS) entry which is preliminary data.</text>
</comment>
<dbReference type="RefSeq" id="WP_179809285.1">
    <property type="nucleotide sequence ID" value="NZ_JACCHL010000001.1"/>
</dbReference>
<organism evidence="2 3">
    <name type="scientific">Nocardiopsis sinuspersici</name>
    <dbReference type="NCBI Taxonomy" id="501010"/>
    <lineage>
        <taxon>Bacteria</taxon>
        <taxon>Bacillati</taxon>
        <taxon>Actinomycetota</taxon>
        <taxon>Actinomycetes</taxon>
        <taxon>Streptosporangiales</taxon>
        <taxon>Nocardiopsidaceae</taxon>
        <taxon>Nocardiopsis</taxon>
    </lineage>
</organism>
<evidence type="ECO:0000313" key="3">
    <source>
        <dbReference type="Proteomes" id="UP000584931"/>
    </source>
</evidence>
<name>A0A7Y9X9B3_9ACTN</name>
<evidence type="ECO:0008006" key="4">
    <source>
        <dbReference type="Google" id="ProtNLM"/>
    </source>
</evidence>
<evidence type="ECO:0000313" key="2">
    <source>
        <dbReference type="EMBL" id="NYH51359.1"/>
    </source>
</evidence>
<sequence length="182" mass="20427">MGQHLPARDVQYMIKPDVRPRNVRMDADGTLWGEVPLTPVRDPHQLPRRTFRLAVEETRRVPPPRPAPEVPEDVPGWGMKPDPLEAKTVPEFLEAMARYRRWAGEPSFREMARRVGTGSAAGFCEALKADKLPKFTLLNAFVVALGGTAEDFQRWATAWRALDGQTSGSPIMLLLPRARECS</sequence>